<evidence type="ECO:0000313" key="1">
    <source>
        <dbReference type="EMBL" id="UUP19533.1"/>
    </source>
</evidence>
<gene>
    <name evidence="1" type="ORF">NTH_04036</name>
</gene>
<accession>A0ABY5MPX8</accession>
<keyword evidence="2" id="KW-1185">Reference proteome</keyword>
<proteinExistence type="predicted"/>
<dbReference type="EMBL" id="CP030941">
    <property type="protein sequence ID" value="UUP19533.1"/>
    <property type="molecule type" value="Genomic_DNA"/>
</dbReference>
<reference evidence="1 2" key="1">
    <citation type="submission" date="2018-07" db="EMBL/GenBank/DDBJ databases">
        <title>Genome sequence of Nitratireductor thuwali#1536.</title>
        <authorList>
            <person name="Michoud G."/>
            <person name="Merlino G."/>
            <person name="Sefrji F.O."/>
            <person name="Daffonchio D."/>
        </authorList>
    </citation>
    <scope>NUCLEOTIDE SEQUENCE [LARGE SCALE GENOMIC DNA]</scope>
    <source>
        <strain evidence="2">Nit1536</strain>
    </source>
</reference>
<evidence type="ECO:0000313" key="2">
    <source>
        <dbReference type="Proteomes" id="UP001342418"/>
    </source>
</evidence>
<name>A0ABY5MPX8_9HYPH</name>
<protein>
    <recommendedName>
        <fullName evidence="3">Integrase</fullName>
    </recommendedName>
</protein>
<sequence length="74" mass="8313">MADSKITRLPTAANSYYTVRKSGRHWAVELVTPAPVHALRTKLRLFSDREAAEADARTTAAQMMRPFKIGGRRI</sequence>
<evidence type="ECO:0008006" key="3">
    <source>
        <dbReference type="Google" id="ProtNLM"/>
    </source>
</evidence>
<dbReference type="RefSeq" id="WP_338531677.1">
    <property type="nucleotide sequence ID" value="NZ_CP030941.1"/>
</dbReference>
<dbReference type="Proteomes" id="UP001342418">
    <property type="component" value="Chromosome"/>
</dbReference>
<organism evidence="1 2">
    <name type="scientific">Nitratireductor thuwali</name>
    <dbReference type="NCBI Taxonomy" id="2267699"/>
    <lineage>
        <taxon>Bacteria</taxon>
        <taxon>Pseudomonadati</taxon>
        <taxon>Pseudomonadota</taxon>
        <taxon>Alphaproteobacteria</taxon>
        <taxon>Hyphomicrobiales</taxon>
        <taxon>Phyllobacteriaceae</taxon>
        <taxon>Nitratireductor</taxon>
    </lineage>
</organism>